<dbReference type="InterPro" id="IPR036746">
    <property type="entry name" value="TT1725-like_sf"/>
</dbReference>
<dbReference type="InterPro" id="IPR007546">
    <property type="entry name" value="DUF503"/>
</dbReference>
<dbReference type="Pfam" id="PF04456">
    <property type="entry name" value="DUF503"/>
    <property type="match status" value="1"/>
</dbReference>
<dbReference type="AlphaFoldDB" id="A0A2T0M2R1"/>
<dbReference type="Gene3D" id="3.30.70.1120">
    <property type="entry name" value="TT1725-like"/>
    <property type="match status" value="1"/>
</dbReference>
<gene>
    <name evidence="1" type="ORF">B0I33_101195</name>
</gene>
<evidence type="ECO:0008006" key="3">
    <source>
        <dbReference type="Google" id="ProtNLM"/>
    </source>
</evidence>
<dbReference type="SUPFAM" id="SSF103007">
    <property type="entry name" value="Hypothetical protein TT1725"/>
    <property type="match status" value="1"/>
</dbReference>
<accession>A0A2T0M2R1</accession>
<protein>
    <recommendedName>
        <fullName evidence="3">DUF503 domain-containing protein</fullName>
    </recommendedName>
</protein>
<evidence type="ECO:0000313" key="1">
    <source>
        <dbReference type="EMBL" id="PRX51043.1"/>
    </source>
</evidence>
<evidence type="ECO:0000313" key="2">
    <source>
        <dbReference type="Proteomes" id="UP000238362"/>
    </source>
</evidence>
<dbReference type="EMBL" id="PVNH01000001">
    <property type="protein sequence ID" value="PRX51043.1"/>
    <property type="molecule type" value="Genomic_DNA"/>
</dbReference>
<sequence>MTDGPAGRDPRPAGFASARLHDSGKTMFVGALELDLLLGDVRSLKQKRSVVRPVIAEIRKRFEVAVAEAGHLELHRRALLGVAVVAADGGHVRAVLDACERLVADRPEIELLSAHRRLLGPEDE</sequence>
<dbReference type="Proteomes" id="UP000238362">
    <property type="component" value="Unassembled WGS sequence"/>
</dbReference>
<proteinExistence type="predicted"/>
<name>A0A2T0M2R1_9PSEU</name>
<keyword evidence="2" id="KW-1185">Reference proteome</keyword>
<dbReference type="PANTHER" id="PTHR36441">
    <property type="entry name" value="HYPOTHETICAL CYTOSOLIC PROTEIN"/>
    <property type="match status" value="1"/>
</dbReference>
<comment type="caution">
    <text evidence="1">The sequence shown here is derived from an EMBL/GenBank/DDBJ whole genome shotgun (WGS) entry which is preliminary data.</text>
</comment>
<organism evidence="1 2">
    <name type="scientific">Prauserella shujinwangii</name>
    <dbReference type="NCBI Taxonomy" id="1453103"/>
    <lineage>
        <taxon>Bacteria</taxon>
        <taxon>Bacillati</taxon>
        <taxon>Actinomycetota</taxon>
        <taxon>Actinomycetes</taxon>
        <taxon>Pseudonocardiales</taxon>
        <taxon>Pseudonocardiaceae</taxon>
        <taxon>Prauserella</taxon>
    </lineage>
</organism>
<reference evidence="1 2" key="1">
    <citation type="submission" date="2018-03" db="EMBL/GenBank/DDBJ databases">
        <title>Genomic Encyclopedia of Type Strains, Phase III (KMG-III): the genomes of soil and plant-associated and newly described type strains.</title>
        <authorList>
            <person name="Whitman W."/>
        </authorList>
    </citation>
    <scope>NUCLEOTIDE SEQUENCE [LARGE SCALE GENOMIC DNA]</scope>
    <source>
        <strain evidence="1 2">CGMCC 4.7125</strain>
    </source>
</reference>
<dbReference type="PANTHER" id="PTHR36441:SF1">
    <property type="entry name" value="DUF503 DOMAIN-CONTAINING PROTEIN"/>
    <property type="match status" value="1"/>
</dbReference>